<dbReference type="EMBL" id="JQDR03005117">
    <property type="protein sequence ID" value="KAA0201709.1"/>
    <property type="molecule type" value="Genomic_DNA"/>
</dbReference>
<dbReference type="PANTHER" id="PTHR46060">
    <property type="entry name" value="MARINER MOS1 TRANSPOSASE-LIKE PROTEIN"/>
    <property type="match status" value="1"/>
</dbReference>
<dbReference type="InterPro" id="IPR041426">
    <property type="entry name" value="Mos1_HTH"/>
</dbReference>
<gene>
    <name evidence="3" type="ORF">HAZT_HAZT009551</name>
</gene>
<sequence length="85" mass="9923">MERSLEQRYAIKLCVRLGRNTTETFQMMQEAFKDDCISISQAGKWHKVFKEGREEVADEPCSGRPTTTQTEENVDLVREVLRSKR</sequence>
<feature type="domain" description="Mos1 transposase HTH" evidence="2">
    <location>
        <begin position="8"/>
        <end position="52"/>
    </location>
</feature>
<dbReference type="Pfam" id="PF17906">
    <property type="entry name" value="HTH_48"/>
    <property type="match status" value="1"/>
</dbReference>
<dbReference type="PANTHER" id="PTHR46060:SF1">
    <property type="entry name" value="MARINER MOS1 TRANSPOSASE-LIKE PROTEIN"/>
    <property type="match status" value="1"/>
</dbReference>
<protein>
    <recommendedName>
        <fullName evidence="2">Mos1 transposase HTH domain-containing protein</fullName>
    </recommendedName>
</protein>
<name>A0A6A0H895_HYAAZ</name>
<accession>A0A6A0H895</accession>
<comment type="caution">
    <text evidence="3">The sequence shown here is derived from an EMBL/GenBank/DDBJ whole genome shotgun (WGS) entry which is preliminary data.</text>
</comment>
<dbReference type="Gene3D" id="1.10.10.1450">
    <property type="match status" value="1"/>
</dbReference>
<dbReference type="InterPro" id="IPR052709">
    <property type="entry name" value="Transposase-MT_Hybrid"/>
</dbReference>
<reference evidence="3" key="1">
    <citation type="submission" date="2014-08" db="EMBL/GenBank/DDBJ databases">
        <authorList>
            <person name="Murali S."/>
            <person name="Richards S."/>
            <person name="Bandaranaike D."/>
            <person name="Bellair M."/>
            <person name="Blankenburg K."/>
            <person name="Chao H."/>
            <person name="Dinh H."/>
            <person name="Doddapaneni H."/>
            <person name="Dugan-Rocha S."/>
            <person name="Elkadiri S."/>
            <person name="Gnanaolivu R."/>
            <person name="Hughes D."/>
            <person name="Lee S."/>
            <person name="Li M."/>
            <person name="Ming W."/>
            <person name="Munidasa M."/>
            <person name="Muniz J."/>
            <person name="Nguyen L."/>
            <person name="Osuji N."/>
            <person name="Pu L.-L."/>
            <person name="Puazo M."/>
            <person name="Skinner E."/>
            <person name="Qu C."/>
            <person name="Quiroz J."/>
            <person name="Raj R."/>
            <person name="Weissenberger G."/>
            <person name="Xin Y."/>
            <person name="Zou X."/>
            <person name="Han Y."/>
            <person name="Worley K."/>
            <person name="Muzny D."/>
            <person name="Gibbs R."/>
        </authorList>
    </citation>
    <scope>NUCLEOTIDE SEQUENCE</scope>
    <source>
        <strain evidence="3">HAZT.00-mixed</strain>
        <tissue evidence="3">Whole organism</tissue>
    </source>
</reference>
<organism evidence="3">
    <name type="scientific">Hyalella azteca</name>
    <name type="common">Amphipod</name>
    <dbReference type="NCBI Taxonomy" id="294128"/>
    <lineage>
        <taxon>Eukaryota</taxon>
        <taxon>Metazoa</taxon>
        <taxon>Ecdysozoa</taxon>
        <taxon>Arthropoda</taxon>
        <taxon>Crustacea</taxon>
        <taxon>Multicrustacea</taxon>
        <taxon>Malacostraca</taxon>
        <taxon>Eumalacostraca</taxon>
        <taxon>Peracarida</taxon>
        <taxon>Amphipoda</taxon>
        <taxon>Senticaudata</taxon>
        <taxon>Talitrida</taxon>
        <taxon>Talitroidea</taxon>
        <taxon>Hyalellidae</taxon>
        <taxon>Hyalella</taxon>
    </lineage>
</organism>
<proteinExistence type="predicted"/>
<evidence type="ECO:0000256" key="1">
    <source>
        <dbReference type="SAM" id="MobiDB-lite"/>
    </source>
</evidence>
<feature type="region of interest" description="Disordered" evidence="1">
    <location>
        <begin position="56"/>
        <end position="75"/>
    </location>
</feature>
<evidence type="ECO:0000259" key="2">
    <source>
        <dbReference type="Pfam" id="PF17906"/>
    </source>
</evidence>
<reference evidence="3" key="2">
    <citation type="journal article" date="2018" name="Environ. Sci. Technol.">
        <title>The Toxicogenome of Hyalella azteca: A Model for Sediment Ecotoxicology and Evolutionary Toxicology.</title>
        <authorList>
            <person name="Poynton H.C."/>
            <person name="Hasenbein S."/>
            <person name="Benoit J.B."/>
            <person name="Sepulveda M.S."/>
            <person name="Poelchau M.F."/>
            <person name="Hughes D.S.T."/>
            <person name="Murali S.C."/>
            <person name="Chen S."/>
            <person name="Glastad K.M."/>
            <person name="Goodisman M.A.D."/>
            <person name="Werren J.H."/>
            <person name="Vineis J.H."/>
            <person name="Bowen J.L."/>
            <person name="Friedrich M."/>
            <person name="Jones J."/>
            <person name="Robertson H.M."/>
            <person name="Feyereisen R."/>
            <person name="Mechler-Hickson A."/>
            <person name="Mathers N."/>
            <person name="Lee C.E."/>
            <person name="Colbourne J.K."/>
            <person name="Biales A."/>
            <person name="Johnston J.S."/>
            <person name="Wellborn G.A."/>
            <person name="Rosendale A.J."/>
            <person name="Cridge A.G."/>
            <person name="Munoz-Torres M.C."/>
            <person name="Bain P.A."/>
            <person name="Manny A.R."/>
            <person name="Major K.M."/>
            <person name="Lambert F.N."/>
            <person name="Vulpe C.D."/>
            <person name="Tuck P."/>
            <person name="Blalock B.J."/>
            <person name="Lin Y.Y."/>
            <person name="Smith M.E."/>
            <person name="Ochoa-Acuna H."/>
            <person name="Chen M.M."/>
            <person name="Childers C.P."/>
            <person name="Qu J."/>
            <person name="Dugan S."/>
            <person name="Lee S.L."/>
            <person name="Chao H."/>
            <person name="Dinh H."/>
            <person name="Han Y."/>
            <person name="Doddapaneni H."/>
            <person name="Worley K.C."/>
            <person name="Muzny D.M."/>
            <person name="Gibbs R.A."/>
            <person name="Richards S."/>
        </authorList>
    </citation>
    <scope>NUCLEOTIDE SEQUENCE</scope>
    <source>
        <strain evidence="3">HAZT.00-mixed</strain>
        <tissue evidence="3">Whole organism</tissue>
    </source>
</reference>
<dbReference type="AlphaFoldDB" id="A0A6A0H895"/>
<evidence type="ECO:0000313" key="3">
    <source>
        <dbReference type="EMBL" id="KAA0201709.1"/>
    </source>
</evidence>
<dbReference type="Proteomes" id="UP000711488">
    <property type="component" value="Unassembled WGS sequence"/>
</dbReference>
<reference evidence="3" key="3">
    <citation type="submission" date="2019-06" db="EMBL/GenBank/DDBJ databases">
        <authorList>
            <person name="Poynton C."/>
            <person name="Hasenbein S."/>
            <person name="Benoit J.B."/>
            <person name="Sepulveda M.S."/>
            <person name="Poelchau M.F."/>
            <person name="Murali S.C."/>
            <person name="Chen S."/>
            <person name="Glastad K.M."/>
            <person name="Werren J.H."/>
            <person name="Vineis J.H."/>
            <person name="Bowen J.L."/>
            <person name="Friedrich M."/>
            <person name="Jones J."/>
            <person name="Robertson H.M."/>
            <person name="Feyereisen R."/>
            <person name="Mechler-Hickson A."/>
            <person name="Mathers N."/>
            <person name="Lee C.E."/>
            <person name="Colbourne J.K."/>
            <person name="Biales A."/>
            <person name="Johnston J.S."/>
            <person name="Wellborn G.A."/>
            <person name="Rosendale A.J."/>
            <person name="Cridge A.G."/>
            <person name="Munoz-Torres M.C."/>
            <person name="Bain P.A."/>
            <person name="Manny A.R."/>
            <person name="Major K.M."/>
            <person name="Lambert F.N."/>
            <person name="Vulpe C.D."/>
            <person name="Tuck P."/>
            <person name="Blalock B.J."/>
            <person name="Lin Y.-Y."/>
            <person name="Smith M.E."/>
            <person name="Ochoa-Acuna H."/>
            <person name="Chen M.-J.M."/>
            <person name="Childers C.P."/>
            <person name="Qu J."/>
            <person name="Dugan S."/>
            <person name="Lee S.L."/>
            <person name="Chao H."/>
            <person name="Dinh H."/>
            <person name="Han Y."/>
            <person name="Doddapaneni H."/>
            <person name="Worley K.C."/>
            <person name="Muzny D.M."/>
            <person name="Gibbs R.A."/>
            <person name="Richards S."/>
        </authorList>
    </citation>
    <scope>NUCLEOTIDE SEQUENCE</scope>
    <source>
        <strain evidence="3">HAZT.00-mixed</strain>
        <tissue evidence="3">Whole organism</tissue>
    </source>
</reference>